<accession>A0ABN5LIX5</accession>
<dbReference type="EMBL" id="CP029490">
    <property type="protein sequence ID" value="AWN20256.1"/>
    <property type="molecule type" value="Genomic_DNA"/>
</dbReference>
<name>A0ABN5LIX5_9STRE</name>
<evidence type="ECO:0008006" key="4">
    <source>
        <dbReference type="Google" id="ProtNLM"/>
    </source>
</evidence>
<feature type="compositionally biased region" description="Basic and acidic residues" evidence="1">
    <location>
        <begin position="58"/>
        <end position="72"/>
    </location>
</feature>
<dbReference type="Proteomes" id="UP000245369">
    <property type="component" value="Chromosome"/>
</dbReference>
<proteinExistence type="predicted"/>
<protein>
    <recommendedName>
        <fullName evidence="4">30S ribosomal protein S21</fullName>
    </recommendedName>
</protein>
<sequence length="72" mass="8435">MARASSLATLLFHFQNSIDFDNEMSLKRADASKLLTRYKVVKHHKGLKRSGRPFLPEPENKKVRQEIGRRRQ</sequence>
<evidence type="ECO:0000313" key="3">
    <source>
        <dbReference type="Proteomes" id="UP000245369"/>
    </source>
</evidence>
<gene>
    <name evidence="2" type="ORF">DK182_02370</name>
</gene>
<evidence type="ECO:0000313" key="2">
    <source>
        <dbReference type="EMBL" id="AWN20256.1"/>
    </source>
</evidence>
<organism evidence="2 3">
    <name type="scientific">Streptococcus sobrinus</name>
    <dbReference type="NCBI Taxonomy" id="1310"/>
    <lineage>
        <taxon>Bacteria</taxon>
        <taxon>Bacillati</taxon>
        <taxon>Bacillota</taxon>
        <taxon>Bacilli</taxon>
        <taxon>Lactobacillales</taxon>
        <taxon>Streptococcaceae</taxon>
        <taxon>Streptococcus</taxon>
    </lineage>
</organism>
<reference evidence="2 3" key="1">
    <citation type="submission" date="2018-05" db="EMBL/GenBank/DDBJ databases">
        <title>Complete genome sequences of Streptococcus sobrinus.</title>
        <authorList>
            <person name="Sales M."/>
            <person name="Jensen P.A."/>
        </authorList>
    </citation>
    <scope>NUCLEOTIDE SEQUENCE [LARGE SCALE GENOMIC DNA]</scope>
    <source>
        <strain evidence="2 3">SL1</strain>
    </source>
</reference>
<evidence type="ECO:0000256" key="1">
    <source>
        <dbReference type="SAM" id="MobiDB-lite"/>
    </source>
</evidence>
<feature type="region of interest" description="Disordered" evidence="1">
    <location>
        <begin position="46"/>
        <end position="72"/>
    </location>
</feature>
<keyword evidence="3" id="KW-1185">Reference proteome</keyword>